<evidence type="ECO:0000256" key="1">
    <source>
        <dbReference type="ARBA" id="ARBA00022468"/>
    </source>
</evidence>
<dbReference type="GO" id="GO:0006913">
    <property type="term" value="P:nucleocytoplasmic transport"/>
    <property type="evidence" value="ECO:0007669"/>
    <property type="project" value="TreeGrafter"/>
</dbReference>
<dbReference type="GO" id="GO:0005634">
    <property type="term" value="C:nucleus"/>
    <property type="evidence" value="ECO:0007669"/>
    <property type="project" value="TreeGrafter"/>
</dbReference>
<dbReference type="SUPFAM" id="SSF52047">
    <property type="entry name" value="RNI-like"/>
    <property type="match status" value="1"/>
</dbReference>
<dbReference type="GO" id="GO:0005829">
    <property type="term" value="C:cytosol"/>
    <property type="evidence" value="ECO:0007669"/>
    <property type="project" value="TreeGrafter"/>
</dbReference>
<evidence type="ECO:0000313" key="5">
    <source>
        <dbReference type="Proteomes" id="UP000019335"/>
    </source>
</evidence>
<dbReference type="AlphaFoldDB" id="W7TN36"/>
<accession>W7TN36</accession>
<dbReference type="GO" id="GO:0005096">
    <property type="term" value="F:GTPase activator activity"/>
    <property type="evidence" value="ECO:0007669"/>
    <property type="project" value="UniProtKB-KW"/>
</dbReference>
<dbReference type="OrthoDB" id="272549at2759"/>
<dbReference type="PANTHER" id="PTHR24113:SF12">
    <property type="entry name" value="RAN GTPASE-ACTIVATING PROTEIN 1"/>
    <property type="match status" value="1"/>
</dbReference>
<dbReference type="EMBL" id="AZIL01000279">
    <property type="protein sequence ID" value="EWM28535.1"/>
    <property type="molecule type" value="Genomic_DNA"/>
</dbReference>
<evidence type="ECO:0000313" key="4">
    <source>
        <dbReference type="EMBL" id="EWM28535.1"/>
    </source>
</evidence>
<proteinExistence type="predicted"/>
<dbReference type="Proteomes" id="UP000019335">
    <property type="component" value="Chromosome 4"/>
</dbReference>
<keyword evidence="5" id="KW-1185">Reference proteome</keyword>
<comment type="caution">
    <text evidence="4">The sequence shown here is derived from an EMBL/GenBank/DDBJ whole genome shotgun (WGS) entry which is preliminary data.</text>
</comment>
<name>W7TN36_9STRA</name>
<keyword evidence="1" id="KW-0343">GTPase activation</keyword>
<protein>
    <submittedName>
        <fullName evidence="4">Leucine-rich repeat, ribonuclease inhibitor subtype</fullName>
    </submittedName>
</protein>
<evidence type="ECO:0000256" key="2">
    <source>
        <dbReference type="ARBA" id="ARBA00022614"/>
    </source>
</evidence>
<organism evidence="4 5">
    <name type="scientific">Nannochloropsis gaditana</name>
    <dbReference type="NCBI Taxonomy" id="72520"/>
    <lineage>
        <taxon>Eukaryota</taxon>
        <taxon>Sar</taxon>
        <taxon>Stramenopiles</taxon>
        <taxon>Ochrophyta</taxon>
        <taxon>Eustigmatophyceae</taxon>
        <taxon>Eustigmatales</taxon>
        <taxon>Monodopsidaceae</taxon>
        <taxon>Nannochloropsis</taxon>
    </lineage>
</organism>
<keyword evidence="2" id="KW-0433">Leucine-rich repeat</keyword>
<gene>
    <name evidence="4" type="ORF">Naga_100009g46</name>
</gene>
<dbReference type="InterPro" id="IPR027038">
    <property type="entry name" value="RanGap"/>
</dbReference>
<dbReference type="Gene3D" id="3.80.10.10">
    <property type="entry name" value="Ribonuclease Inhibitor"/>
    <property type="match status" value="2"/>
</dbReference>
<keyword evidence="3" id="KW-0677">Repeat</keyword>
<dbReference type="GO" id="GO:0048471">
    <property type="term" value="C:perinuclear region of cytoplasm"/>
    <property type="evidence" value="ECO:0007669"/>
    <property type="project" value="TreeGrafter"/>
</dbReference>
<evidence type="ECO:0000256" key="3">
    <source>
        <dbReference type="ARBA" id="ARBA00022737"/>
    </source>
</evidence>
<dbReference type="SMART" id="SM00368">
    <property type="entry name" value="LRR_RI"/>
    <property type="match status" value="4"/>
</dbReference>
<dbReference type="GO" id="GO:0031267">
    <property type="term" value="F:small GTPase binding"/>
    <property type="evidence" value="ECO:0007669"/>
    <property type="project" value="TreeGrafter"/>
</dbReference>
<dbReference type="InterPro" id="IPR032675">
    <property type="entry name" value="LRR_dom_sf"/>
</dbReference>
<reference evidence="4 5" key="1">
    <citation type="journal article" date="2014" name="Mol. Plant">
        <title>Chromosome Scale Genome Assembly and Transcriptome Profiling of Nannochloropsis gaditana in Nitrogen Depletion.</title>
        <authorList>
            <person name="Corteggiani Carpinelli E."/>
            <person name="Telatin A."/>
            <person name="Vitulo N."/>
            <person name="Forcato C."/>
            <person name="D'Angelo M."/>
            <person name="Schiavon R."/>
            <person name="Vezzi A."/>
            <person name="Giacometti G.M."/>
            <person name="Morosinotto T."/>
            <person name="Valle G."/>
        </authorList>
    </citation>
    <scope>NUCLEOTIDE SEQUENCE [LARGE SCALE GENOMIC DNA]</scope>
    <source>
        <strain evidence="4 5">B-31</strain>
    </source>
</reference>
<sequence>MRLSHNKRVCISSLSQDLCVHIVAFLRPHDVNKLGQASKIFYSKKLCDFIAYIDGKLRFPDRLVNKLHLLKRLEVLNLKGNKLSNEGSWALSKFLALPSSASSLQRLDLSGLFLTPSGITLLAKSLATTTDESYRSTNGGHRRDKRHKCSGSPLQAEFSQSFLSIDTSASYSENCVGITPGMTTSLSSAYFSKNLEPQKPLLLRELTLAMNTIGDSGSDALCNLLESGDCQLLQSLDLRNTGIGLRGVLHLARGLARCPLLTMLSLSNNPLDVLYDNQVQSCSPDSVLHGTEEVGTGTNSVLSAPIDFSRKAWSALGRALPLSLRHLNLFNTTLNSMVMHRLVLNW</sequence>
<dbReference type="PANTHER" id="PTHR24113">
    <property type="entry name" value="RAN GTPASE-ACTIVATING PROTEIN 1"/>
    <property type="match status" value="1"/>
</dbReference>